<evidence type="ECO:0000256" key="7">
    <source>
        <dbReference type="ARBA" id="ARBA00022801"/>
    </source>
</evidence>
<dbReference type="InterPro" id="IPR020084">
    <property type="entry name" value="NUDIX_hydrolase_CS"/>
</dbReference>
<reference evidence="14 15" key="1">
    <citation type="journal article" date="2017" name="Elife">
        <title>Extensive horizontal gene transfer in cheese-associated bacteria.</title>
        <authorList>
            <person name="Bonham K.S."/>
            <person name="Wolfe B.E."/>
            <person name="Dutton R.J."/>
        </authorList>
    </citation>
    <scope>NUCLEOTIDE SEQUENCE [LARGE SCALE GENOMIC DNA]</scope>
    <source>
        <strain evidence="14 15">738_8</strain>
    </source>
</reference>
<dbReference type="InterPro" id="IPR020476">
    <property type="entry name" value="Nudix_hydrolase"/>
</dbReference>
<name>A0A2A3ZKG2_BREAU</name>
<dbReference type="GO" id="GO:0035539">
    <property type="term" value="F:8-oxo-7,8-dihydrodeoxyguanosine triphosphate pyrophosphatase activity"/>
    <property type="evidence" value="ECO:0007669"/>
    <property type="project" value="UniProtKB-EC"/>
</dbReference>
<evidence type="ECO:0000256" key="8">
    <source>
        <dbReference type="ARBA" id="ARBA00022842"/>
    </source>
</evidence>
<evidence type="ECO:0000256" key="9">
    <source>
        <dbReference type="ARBA" id="ARBA00023204"/>
    </source>
</evidence>
<keyword evidence="7 12" id="KW-0378">Hydrolase</keyword>
<keyword evidence="6" id="KW-0227">DNA damage</keyword>
<dbReference type="EMBL" id="NRHA01000053">
    <property type="protein sequence ID" value="PCC52027.1"/>
    <property type="molecule type" value="Genomic_DNA"/>
</dbReference>
<evidence type="ECO:0000256" key="12">
    <source>
        <dbReference type="RuleBase" id="RU003476"/>
    </source>
</evidence>
<comment type="catalytic activity">
    <reaction evidence="10">
        <text>8-oxo-dGTP + H2O = 8-oxo-dGMP + diphosphate + H(+)</text>
        <dbReference type="Rhea" id="RHEA:31575"/>
        <dbReference type="ChEBI" id="CHEBI:15377"/>
        <dbReference type="ChEBI" id="CHEBI:15378"/>
        <dbReference type="ChEBI" id="CHEBI:33019"/>
        <dbReference type="ChEBI" id="CHEBI:63224"/>
        <dbReference type="ChEBI" id="CHEBI:77896"/>
        <dbReference type="EC" id="3.6.1.55"/>
    </reaction>
</comment>
<dbReference type="CDD" id="cd03425">
    <property type="entry name" value="NUDIX_MutT_NudA_like"/>
    <property type="match status" value="1"/>
</dbReference>
<evidence type="ECO:0000256" key="10">
    <source>
        <dbReference type="ARBA" id="ARBA00035861"/>
    </source>
</evidence>
<comment type="caution">
    <text evidence="14">The sequence shown here is derived from an EMBL/GenBank/DDBJ whole genome shotgun (WGS) entry which is preliminary data.</text>
</comment>
<proteinExistence type="inferred from homology"/>
<dbReference type="PROSITE" id="PS51462">
    <property type="entry name" value="NUDIX"/>
    <property type="match status" value="1"/>
</dbReference>
<dbReference type="GO" id="GO:0046872">
    <property type="term" value="F:metal ion binding"/>
    <property type="evidence" value="ECO:0007669"/>
    <property type="project" value="UniProtKB-KW"/>
</dbReference>
<accession>A0A2A3ZKG2</accession>
<evidence type="ECO:0000256" key="6">
    <source>
        <dbReference type="ARBA" id="ARBA00022763"/>
    </source>
</evidence>
<dbReference type="Gene3D" id="3.90.79.10">
    <property type="entry name" value="Nucleoside Triphosphate Pyrophosphohydrolase"/>
    <property type="match status" value="1"/>
</dbReference>
<dbReference type="EC" id="3.6.1.55" evidence="11"/>
<keyword evidence="5" id="KW-0479">Metal-binding</keyword>
<comment type="cofactor">
    <cofactor evidence="1">
        <name>Mg(2+)</name>
        <dbReference type="ChEBI" id="CHEBI:18420"/>
    </cofactor>
</comment>
<dbReference type="InterPro" id="IPR047127">
    <property type="entry name" value="MutT-like"/>
</dbReference>
<evidence type="ECO:0000256" key="11">
    <source>
        <dbReference type="ARBA" id="ARBA00038905"/>
    </source>
</evidence>
<keyword evidence="9" id="KW-0234">DNA repair</keyword>
<dbReference type="PANTHER" id="PTHR47707">
    <property type="entry name" value="8-OXO-DGTP DIPHOSPHATASE"/>
    <property type="match status" value="1"/>
</dbReference>
<feature type="domain" description="Nudix hydrolase" evidence="13">
    <location>
        <begin position="3"/>
        <end position="132"/>
    </location>
</feature>
<dbReference type="GO" id="GO:0006260">
    <property type="term" value="P:DNA replication"/>
    <property type="evidence" value="ECO:0007669"/>
    <property type="project" value="UniProtKB-KW"/>
</dbReference>
<comment type="similarity">
    <text evidence="2 12">Belongs to the Nudix hydrolase family.</text>
</comment>
<dbReference type="GO" id="GO:0044715">
    <property type="term" value="F:8-oxo-dGDP phosphatase activity"/>
    <property type="evidence" value="ECO:0007669"/>
    <property type="project" value="TreeGrafter"/>
</dbReference>
<dbReference type="PANTHER" id="PTHR47707:SF1">
    <property type="entry name" value="NUDIX HYDROLASE FAMILY PROTEIN"/>
    <property type="match status" value="1"/>
</dbReference>
<dbReference type="GO" id="GO:0008413">
    <property type="term" value="F:8-oxo-7,8-dihydroguanosine triphosphate pyrophosphatase activity"/>
    <property type="evidence" value="ECO:0007669"/>
    <property type="project" value="TreeGrafter"/>
</dbReference>
<evidence type="ECO:0000256" key="3">
    <source>
        <dbReference type="ARBA" id="ARBA00022457"/>
    </source>
</evidence>
<evidence type="ECO:0000256" key="5">
    <source>
        <dbReference type="ARBA" id="ARBA00022723"/>
    </source>
</evidence>
<dbReference type="SUPFAM" id="SSF55811">
    <property type="entry name" value="Nudix"/>
    <property type="match status" value="1"/>
</dbReference>
<dbReference type="Pfam" id="PF00293">
    <property type="entry name" value="NUDIX"/>
    <property type="match status" value="1"/>
</dbReference>
<keyword evidence="3" id="KW-0515">Mutator protein</keyword>
<dbReference type="Proteomes" id="UP000217881">
    <property type="component" value="Unassembled WGS sequence"/>
</dbReference>
<organism evidence="14 15">
    <name type="scientific">Brevibacterium aurantiacum</name>
    <dbReference type="NCBI Taxonomy" id="273384"/>
    <lineage>
        <taxon>Bacteria</taxon>
        <taxon>Bacillati</taxon>
        <taxon>Actinomycetota</taxon>
        <taxon>Actinomycetes</taxon>
        <taxon>Micrococcales</taxon>
        <taxon>Brevibacteriaceae</taxon>
        <taxon>Brevibacterium</taxon>
    </lineage>
</organism>
<evidence type="ECO:0000313" key="15">
    <source>
        <dbReference type="Proteomes" id="UP000217881"/>
    </source>
</evidence>
<protein>
    <recommendedName>
        <fullName evidence="11">8-oxo-dGTP diphosphatase</fullName>
        <ecNumber evidence="11">3.6.1.55</ecNumber>
    </recommendedName>
</protein>
<dbReference type="InterPro" id="IPR000086">
    <property type="entry name" value="NUDIX_hydrolase_dom"/>
</dbReference>
<sequence length="145" mass="15811">MEHSTLEVVGAVFRGDSQGEPAVLAFRRRADRSAGGKWEFPGGKVEPSETQPSALVREIREELGIKVSVGELVVRASTEVDGRIIDLACYWATVKELPTTSSDHDAIRWLTVTSLREVDWAEPDLPAVDAIEAIMNSDVGAAHKQ</sequence>
<dbReference type="RefSeq" id="WP_096147184.1">
    <property type="nucleotide sequence ID" value="NZ_JBQDWX010000007.1"/>
</dbReference>
<evidence type="ECO:0000256" key="4">
    <source>
        <dbReference type="ARBA" id="ARBA00022705"/>
    </source>
</evidence>
<evidence type="ECO:0000256" key="1">
    <source>
        <dbReference type="ARBA" id="ARBA00001946"/>
    </source>
</evidence>
<dbReference type="PRINTS" id="PR00502">
    <property type="entry name" value="NUDIXFAMILY"/>
</dbReference>
<dbReference type="InterPro" id="IPR015797">
    <property type="entry name" value="NUDIX_hydrolase-like_dom_sf"/>
</dbReference>
<gene>
    <name evidence="14" type="ORF">CIK59_18835</name>
</gene>
<dbReference type="GO" id="GO:0006281">
    <property type="term" value="P:DNA repair"/>
    <property type="evidence" value="ECO:0007669"/>
    <property type="project" value="UniProtKB-KW"/>
</dbReference>
<dbReference type="AlphaFoldDB" id="A0A2A3ZKG2"/>
<keyword evidence="8" id="KW-0460">Magnesium</keyword>
<evidence type="ECO:0000259" key="13">
    <source>
        <dbReference type="PROSITE" id="PS51462"/>
    </source>
</evidence>
<evidence type="ECO:0000256" key="2">
    <source>
        <dbReference type="ARBA" id="ARBA00005582"/>
    </source>
</evidence>
<dbReference type="PROSITE" id="PS00893">
    <property type="entry name" value="NUDIX_BOX"/>
    <property type="match status" value="1"/>
</dbReference>
<evidence type="ECO:0000313" key="14">
    <source>
        <dbReference type="EMBL" id="PCC52027.1"/>
    </source>
</evidence>
<keyword evidence="4" id="KW-0235">DNA replication</keyword>
<dbReference type="GO" id="GO:0044716">
    <property type="term" value="F:8-oxo-GDP phosphatase activity"/>
    <property type="evidence" value="ECO:0007669"/>
    <property type="project" value="TreeGrafter"/>
</dbReference>